<evidence type="ECO:0000313" key="2">
    <source>
        <dbReference type="EMBL" id="XDV62855.1"/>
    </source>
</evidence>
<reference evidence="2" key="1">
    <citation type="submission" date="2024-08" db="EMBL/GenBank/DDBJ databases">
        <authorList>
            <person name="Yu S.T."/>
        </authorList>
    </citation>
    <scope>NUCLEOTIDE SEQUENCE</scope>
    <source>
        <strain evidence="2">R33</strain>
    </source>
</reference>
<dbReference type="GO" id="GO:0016887">
    <property type="term" value="F:ATP hydrolysis activity"/>
    <property type="evidence" value="ECO:0007669"/>
    <property type="project" value="InterPro"/>
</dbReference>
<organism evidence="2">
    <name type="scientific">Streptomyces sp. R33</name>
    <dbReference type="NCBI Taxonomy" id="3238629"/>
    <lineage>
        <taxon>Bacteria</taxon>
        <taxon>Bacillati</taxon>
        <taxon>Actinomycetota</taxon>
        <taxon>Actinomycetes</taxon>
        <taxon>Kitasatosporales</taxon>
        <taxon>Streptomycetaceae</taxon>
        <taxon>Streptomyces</taxon>
    </lineage>
</organism>
<dbReference type="InterPro" id="IPR003959">
    <property type="entry name" value="ATPase_AAA_core"/>
</dbReference>
<accession>A0AB39XYA6</accession>
<dbReference type="PANTHER" id="PTHR43581">
    <property type="entry name" value="ATP/GTP PHOSPHATASE"/>
    <property type="match status" value="1"/>
</dbReference>
<proteinExistence type="predicted"/>
<dbReference type="InterPro" id="IPR051396">
    <property type="entry name" value="Bact_Antivir_Def_Nuclease"/>
</dbReference>
<sequence>MTLYQLWFRNHGSLIELGAVKIGYADLIRGERPLEAGSFSTLTGLDQRLYWFSVGQSDLYYENIRKLGSETRRAVLSGLCDMALDPSVFATAMQWDVTHTSLLRSLESRTVAAQFRRIAQGGPRLTEYRFDYLGPARHGSSDGSTTKPWHLSFSVEPHAQPPTNIHVLIGRNGVGKTTVLGDITRAVVHPEEDSDAVGRLIWGEDGPGSFVNVVCVTFSAFDPAQEQFESEQGAAEQGELEGWDGALDVADGQPPPAAEDNVAGVSYRYVGLAKVDELGRPTRERKTRLDLSKEFAKSVEEVVAAGRVHSWIKALEALGSDPYFFESPVRSFAQALLDRGVFGRTSDRDTALEIFSSLSSGHAIVLLTMTRLVETVAERSLVLLDEPEGHLHPPLLASFVRALSDLLTDRNAVAVLGTHSPVVLQEVPRSCVWKVSRQGTMQPERPSIETYGENVGVLTHEIFGLEVRRSGFHAEIEKAVRELGTYEQVLARFGGQLGGEAKGLARILLAYQTSQGRR</sequence>
<feature type="domain" description="ATPase AAA-type core" evidence="1">
    <location>
        <begin position="326"/>
        <end position="424"/>
    </location>
</feature>
<evidence type="ECO:0000259" key="1">
    <source>
        <dbReference type="Pfam" id="PF13304"/>
    </source>
</evidence>
<dbReference type="AlphaFoldDB" id="A0AB39XYA6"/>
<name>A0AB39XYA6_9ACTN</name>
<dbReference type="PANTHER" id="PTHR43581:SF2">
    <property type="entry name" value="EXCINUCLEASE ATPASE SUBUNIT"/>
    <property type="match status" value="1"/>
</dbReference>
<dbReference type="InterPro" id="IPR027417">
    <property type="entry name" value="P-loop_NTPase"/>
</dbReference>
<dbReference type="Gene3D" id="3.40.50.300">
    <property type="entry name" value="P-loop containing nucleotide triphosphate hydrolases"/>
    <property type="match status" value="1"/>
</dbReference>
<dbReference type="EMBL" id="CP165727">
    <property type="protein sequence ID" value="XDV62855.1"/>
    <property type="molecule type" value="Genomic_DNA"/>
</dbReference>
<dbReference type="RefSeq" id="WP_369777273.1">
    <property type="nucleotide sequence ID" value="NZ_CP165727.1"/>
</dbReference>
<dbReference type="SUPFAM" id="SSF52540">
    <property type="entry name" value="P-loop containing nucleoside triphosphate hydrolases"/>
    <property type="match status" value="1"/>
</dbReference>
<gene>
    <name evidence="2" type="ORF">AB5J51_07850</name>
</gene>
<protein>
    <submittedName>
        <fullName evidence="2">AAA family ATPase</fullName>
    </submittedName>
</protein>
<dbReference type="Pfam" id="PF13304">
    <property type="entry name" value="AAA_21"/>
    <property type="match status" value="1"/>
</dbReference>
<dbReference type="GO" id="GO:0005524">
    <property type="term" value="F:ATP binding"/>
    <property type="evidence" value="ECO:0007669"/>
    <property type="project" value="InterPro"/>
</dbReference>